<dbReference type="GO" id="GO:0005524">
    <property type="term" value="F:ATP binding"/>
    <property type="evidence" value="ECO:0007669"/>
    <property type="project" value="UniProtKB-UniRule"/>
</dbReference>
<dbReference type="Proteomes" id="UP000046090">
    <property type="component" value="Unassembled WGS sequence"/>
</dbReference>
<dbReference type="EMBL" id="CDMK01000003">
    <property type="protein sequence ID" value="CRI35080.1"/>
    <property type="molecule type" value="Genomic_DNA"/>
</dbReference>
<proteinExistence type="inferred from homology"/>
<keyword evidence="6" id="KW-0414">Isoprene biosynthesis</keyword>
<dbReference type="NCBIfam" id="NF003216">
    <property type="entry name" value="PRK04181.1"/>
    <property type="match status" value="1"/>
</dbReference>
<dbReference type="AlphaFoldDB" id="A0A0K2YDK2"/>
<evidence type="ECO:0000259" key="7">
    <source>
        <dbReference type="Pfam" id="PF00288"/>
    </source>
</evidence>
<protein>
    <recommendedName>
        <fullName evidence="1 6">4-diphosphocytidyl-2-C-methyl-D-erythritol kinase</fullName>
        <shortName evidence="6">CMK</shortName>
        <ecNumber evidence="6">2.7.1.148</ecNumber>
    </recommendedName>
    <alternativeName>
        <fullName evidence="6">4-(cytidine-5'-diphospho)-2-C-methyl-D-erythritol kinase</fullName>
    </alternativeName>
</protein>
<dbReference type="NCBIfam" id="TIGR00154">
    <property type="entry name" value="ispE"/>
    <property type="match status" value="1"/>
</dbReference>
<dbReference type="SUPFAM" id="SSF55060">
    <property type="entry name" value="GHMP Kinase, C-terminal domain"/>
    <property type="match status" value="1"/>
</dbReference>
<dbReference type="InterPro" id="IPR006204">
    <property type="entry name" value="GHMP_kinase_N_dom"/>
</dbReference>
<dbReference type="InterPro" id="IPR036554">
    <property type="entry name" value="GHMP_kinase_C_sf"/>
</dbReference>
<dbReference type="InterPro" id="IPR004424">
    <property type="entry name" value="IspE"/>
</dbReference>
<dbReference type="UniPathway" id="UPA00056">
    <property type="reaction ID" value="UER00094"/>
</dbReference>
<comment type="caution">
    <text evidence="6">Lacks conserved residue(s) required for the propagation of feature annotation.</text>
</comment>
<evidence type="ECO:0000313" key="8">
    <source>
        <dbReference type="EMBL" id="CRI35080.1"/>
    </source>
</evidence>
<evidence type="ECO:0000256" key="1">
    <source>
        <dbReference type="ARBA" id="ARBA00017473"/>
    </source>
</evidence>
<keyword evidence="9" id="KW-1185">Reference proteome</keyword>
<dbReference type="GeneID" id="76197555"/>
<feature type="active site" evidence="6">
    <location>
        <position position="137"/>
    </location>
</feature>
<comment type="similarity">
    <text evidence="6">Belongs to the GHMP kinase family. IspE subfamily.</text>
</comment>
<evidence type="ECO:0000256" key="4">
    <source>
        <dbReference type="ARBA" id="ARBA00022777"/>
    </source>
</evidence>
<organism evidence="8 9">
    <name type="scientific">Helicobacter heilmannii</name>
    <dbReference type="NCBI Taxonomy" id="35817"/>
    <lineage>
        <taxon>Bacteria</taxon>
        <taxon>Pseudomonadati</taxon>
        <taxon>Campylobacterota</taxon>
        <taxon>Epsilonproteobacteria</taxon>
        <taxon>Campylobacterales</taxon>
        <taxon>Helicobacteraceae</taxon>
        <taxon>Helicobacter</taxon>
    </lineage>
</organism>
<dbReference type="PANTHER" id="PTHR43527:SF2">
    <property type="entry name" value="4-DIPHOSPHOCYTIDYL-2-C-METHYL-D-ERYTHRITOL KINASE, CHLOROPLASTIC"/>
    <property type="match status" value="1"/>
</dbReference>
<dbReference type="HAMAP" id="MF_00061">
    <property type="entry name" value="IspE"/>
    <property type="match status" value="1"/>
</dbReference>
<dbReference type="GO" id="GO:0019288">
    <property type="term" value="P:isopentenyl diphosphate biosynthetic process, methylerythritol 4-phosphate pathway"/>
    <property type="evidence" value="ECO:0007669"/>
    <property type="project" value="UniProtKB-UniRule"/>
</dbReference>
<dbReference type="InterPro" id="IPR014721">
    <property type="entry name" value="Ribsml_uS5_D2-typ_fold_subgr"/>
</dbReference>
<gene>
    <name evidence="6" type="primary">ispE</name>
    <name evidence="8" type="ORF">HHE01_00780</name>
</gene>
<feature type="domain" description="GHMP kinase N-terminal" evidence="7">
    <location>
        <begin position="62"/>
        <end position="144"/>
    </location>
</feature>
<dbReference type="EC" id="2.7.1.148" evidence="6"/>
<accession>A0A0K2YDK2</accession>
<dbReference type="GO" id="GO:0016114">
    <property type="term" value="P:terpenoid biosynthetic process"/>
    <property type="evidence" value="ECO:0007669"/>
    <property type="project" value="UniProtKB-UniRule"/>
</dbReference>
<dbReference type="InterPro" id="IPR020568">
    <property type="entry name" value="Ribosomal_Su5_D2-typ_SF"/>
</dbReference>
<keyword evidence="4 6" id="KW-0418">Kinase</keyword>
<dbReference type="PANTHER" id="PTHR43527">
    <property type="entry name" value="4-DIPHOSPHOCYTIDYL-2-C-METHYL-D-ERYTHRITOL KINASE, CHLOROPLASTIC"/>
    <property type="match status" value="1"/>
</dbReference>
<sequence>MTFSCPVYPKVNVFLKVLGKEGDYHSLHSRLCLVQNLSETLRVKSAPSFNLRGNFNCPLEQNTIYKAWWLLKESLSPALRPRLEQISIEVDKQIPLGGGLGGSSADAGVFLREVNQHLELGLGLEQLYRIGAQVGADVNFFISGFNSANVRHFGEVVREFKEEPLKVQLSTPPLECTTARVYGAFKGFKEFRHAWLETPSPTLLQTHTAKELNDLLAPALECYPALKEWAKSLDPSYAWFFSGSGASFFRLKRAHQ</sequence>
<comment type="catalytic activity">
    <reaction evidence="6">
        <text>4-CDP-2-C-methyl-D-erythritol + ATP = 4-CDP-2-C-methyl-D-erythritol 2-phosphate + ADP + H(+)</text>
        <dbReference type="Rhea" id="RHEA:18437"/>
        <dbReference type="ChEBI" id="CHEBI:15378"/>
        <dbReference type="ChEBI" id="CHEBI:30616"/>
        <dbReference type="ChEBI" id="CHEBI:57823"/>
        <dbReference type="ChEBI" id="CHEBI:57919"/>
        <dbReference type="ChEBI" id="CHEBI:456216"/>
        <dbReference type="EC" id="2.7.1.148"/>
    </reaction>
</comment>
<keyword evidence="5 6" id="KW-0067">ATP-binding</keyword>
<comment type="pathway">
    <text evidence="6">Isoprenoid biosynthesis; isopentenyl diphosphate biosynthesis via DXP pathway; isopentenyl diphosphate from 1-deoxy-D-xylulose 5-phosphate: step 3/6.</text>
</comment>
<evidence type="ECO:0000256" key="5">
    <source>
        <dbReference type="ARBA" id="ARBA00022840"/>
    </source>
</evidence>
<name>A0A0K2YDK2_HELHE</name>
<keyword evidence="3 6" id="KW-0547">Nucleotide-binding</keyword>
<evidence type="ECO:0000256" key="2">
    <source>
        <dbReference type="ARBA" id="ARBA00022679"/>
    </source>
</evidence>
<evidence type="ECO:0000256" key="3">
    <source>
        <dbReference type="ARBA" id="ARBA00022741"/>
    </source>
</evidence>
<evidence type="ECO:0000256" key="6">
    <source>
        <dbReference type="HAMAP-Rule" id="MF_00061"/>
    </source>
</evidence>
<dbReference type="Gene3D" id="3.30.230.10">
    <property type="match status" value="1"/>
</dbReference>
<dbReference type="SUPFAM" id="SSF54211">
    <property type="entry name" value="Ribosomal protein S5 domain 2-like"/>
    <property type="match status" value="1"/>
</dbReference>
<dbReference type="RefSeq" id="WP_015106713.1">
    <property type="nucleotide sequence ID" value="NZ_AP026684.1"/>
</dbReference>
<feature type="active site" evidence="6">
    <location>
        <position position="10"/>
    </location>
</feature>
<dbReference type="Pfam" id="PF00288">
    <property type="entry name" value="GHMP_kinases_N"/>
    <property type="match status" value="1"/>
</dbReference>
<keyword evidence="2 6" id="KW-0808">Transferase</keyword>
<dbReference type="Gene3D" id="3.30.70.890">
    <property type="entry name" value="GHMP kinase, C-terminal domain"/>
    <property type="match status" value="1"/>
</dbReference>
<reference evidence="9" key="1">
    <citation type="submission" date="2014-12" db="EMBL/GenBank/DDBJ databases">
        <authorList>
            <person name="Smet A."/>
        </authorList>
    </citation>
    <scope>NUCLEOTIDE SEQUENCE [LARGE SCALE GENOMIC DNA]</scope>
</reference>
<dbReference type="GO" id="GO:0050515">
    <property type="term" value="F:4-(cytidine 5'-diphospho)-2-C-methyl-D-erythritol kinase activity"/>
    <property type="evidence" value="ECO:0007669"/>
    <property type="project" value="UniProtKB-UniRule"/>
</dbReference>
<evidence type="ECO:0000313" key="9">
    <source>
        <dbReference type="Proteomes" id="UP000046090"/>
    </source>
</evidence>
<dbReference type="PIRSF" id="PIRSF010376">
    <property type="entry name" value="IspE"/>
    <property type="match status" value="1"/>
</dbReference>
<comment type="function">
    <text evidence="6">Catalyzes the phosphorylation of the position 2 hydroxy group of 4-diphosphocytidyl-2C-methyl-D-erythritol.</text>
</comment>